<proteinExistence type="predicted"/>
<dbReference type="Proteomes" id="UP000432350">
    <property type="component" value="Unassembled WGS sequence"/>
</dbReference>
<name>A0A654D4E4_SPHMU</name>
<dbReference type="AlphaFoldDB" id="A0A654D4E4"/>
<reference evidence="1 2" key="1">
    <citation type="submission" date="2019-10" db="EMBL/GenBank/DDBJ databases">
        <authorList>
            <person name="Karimi E."/>
        </authorList>
    </citation>
    <scope>NUCLEOTIDE SEQUENCE [LARGE SCALE GENOMIC DNA]</scope>
    <source>
        <strain evidence="1">Sphingobacterium sp. 8BC</strain>
    </source>
</reference>
<evidence type="ECO:0000313" key="1">
    <source>
        <dbReference type="EMBL" id="VXC99401.1"/>
    </source>
</evidence>
<gene>
    <name evidence="1" type="ORF">SPHINGO8BC_51456</name>
</gene>
<dbReference type="RefSeq" id="WP_159332853.1">
    <property type="nucleotide sequence ID" value="NZ_LR733857.1"/>
</dbReference>
<sequence>MIQSNELRIGNYVASDHFKDRDVIVKVRLIGQEQAIVEHPNGLTEPMLYQGEMRAIKLTEEILLKCGFDIESVPYHCINGNVVLYYSQGDFLYKYTGTEIKYLHQLQNLFYALTGKELEVNL</sequence>
<protein>
    <submittedName>
        <fullName evidence="1">Uncharacterized protein</fullName>
    </submittedName>
</protein>
<accession>A0A654D4E4</accession>
<dbReference type="EMBL" id="CABWMV010000024">
    <property type="protein sequence ID" value="VXC99401.1"/>
    <property type="molecule type" value="Genomic_DNA"/>
</dbReference>
<organism evidence="1 2">
    <name type="scientific">Sphingobacterium multivorum</name>
    <dbReference type="NCBI Taxonomy" id="28454"/>
    <lineage>
        <taxon>Bacteria</taxon>
        <taxon>Pseudomonadati</taxon>
        <taxon>Bacteroidota</taxon>
        <taxon>Sphingobacteriia</taxon>
        <taxon>Sphingobacteriales</taxon>
        <taxon>Sphingobacteriaceae</taxon>
        <taxon>Sphingobacterium</taxon>
    </lineage>
</organism>
<evidence type="ECO:0000313" key="2">
    <source>
        <dbReference type="Proteomes" id="UP000432350"/>
    </source>
</evidence>